<evidence type="ECO:0000256" key="5">
    <source>
        <dbReference type="ARBA" id="ARBA00022840"/>
    </source>
</evidence>
<evidence type="ECO:0000256" key="1">
    <source>
        <dbReference type="ARBA" id="ARBA00005594"/>
    </source>
</evidence>
<dbReference type="Pfam" id="PF08264">
    <property type="entry name" value="Anticodon_1"/>
    <property type="match status" value="1"/>
</dbReference>
<comment type="similarity">
    <text evidence="1">Belongs to the class-I aminoacyl-tRNA synthetase family.</text>
</comment>
<feature type="domain" description="Methionyl/Valyl/Leucyl/Isoleucyl-tRNA synthetase anticodon-binding" evidence="10">
    <location>
        <begin position="121"/>
        <end position="202"/>
    </location>
</feature>
<protein>
    <recommendedName>
        <fullName evidence="2">leucine--tRNA ligase</fullName>
        <ecNumber evidence="2">6.1.1.4</ecNumber>
    </recommendedName>
</protein>
<dbReference type="InterPro" id="IPR013155">
    <property type="entry name" value="M/V/L/I-tRNA-synth_anticd-bd"/>
</dbReference>
<dbReference type="PANTHER" id="PTHR43740:SF2">
    <property type="entry name" value="LEUCINE--TRNA LIGASE, MITOCHONDRIAL"/>
    <property type="match status" value="1"/>
</dbReference>
<dbReference type="Gene3D" id="1.10.730.10">
    <property type="entry name" value="Isoleucyl-tRNA Synthetase, Domain 1"/>
    <property type="match status" value="1"/>
</dbReference>
<keyword evidence="3" id="KW-0436">Ligase</keyword>
<dbReference type="SUPFAM" id="SSF52374">
    <property type="entry name" value="Nucleotidylyl transferase"/>
    <property type="match status" value="1"/>
</dbReference>
<dbReference type="GO" id="GO:0005524">
    <property type="term" value="F:ATP binding"/>
    <property type="evidence" value="ECO:0007669"/>
    <property type="project" value="UniProtKB-KW"/>
</dbReference>
<dbReference type="EMBL" id="AJWY01013222">
    <property type="protein sequence ID" value="EKC47720.1"/>
    <property type="molecule type" value="Genomic_DNA"/>
</dbReference>
<dbReference type="GO" id="GO:0005829">
    <property type="term" value="C:cytosol"/>
    <property type="evidence" value="ECO:0007669"/>
    <property type="project" value="TreeGrafter"/>
</dbReference>
<dbReference type="GO" id="GO:0004823">
    <property type="term" value="F:leucine-tRNA ligase activity"/>
    <property type="evidence" value="ECO:0007669"/>
    <property type="project" value="UniProtKB-EC"/>
</dbReference>
<feature type="non-terminal residue" evidence="11">
    <location>
        <position position="216"/>
    </location>
</feature>
<dbReference type="FunFam" id="1.10.730.10:FF:000002">
    <property type="entry name" value="Leucine--tRNA ligase"/>
    <property type="match status" value="1"/>
</dbReference>
<name>K1S1Y1_9ZZZZ</name>
<keyword evidence="6" id="KW-0648">Protein biosynthesis</keyword>
<feature type="non-terminal residue" evidence="11">
    <location>
        <position position="1"/>
    </location>
</feature>
<dbReference type="PANTHER" id="PTHR43740">
    <property type="entry name" value="LEUCYL-TRNA SYNTHETASE"/>
    <property type="match status" value="1"/>
</dbReference>
<evidence type="ECO:0000259" key="9">
    <source>
        <dbReference type="Pfam" id="PF00133"/>
    </source>
</evidence>
<proteinExistence type="inferred from homology"/>
<evidence type="ECO:0000313" key="11">
    <source>
        <dbReference type="EMBL" id="EKC47720.1"/>
    </source>
</evidence>
<reference evidence="11" key="1">
    <citation type="journal article" date="2013" name="Environ. Microbiol.">
        <title>Microbiota from the distal guts of lean and obese adolescents exhibit partial functional redundancy besides clear differences in community structure.</title>
        <authorList>
            <person name="Ferrer M."/>
            <person name="Ruiz A."/>
            <person name="Lanza F."/>
            <person name="Haange S.B."/>
            <person name="Oberbach A."/>
            <person name="Till H."/>
            <person name="Bargiela R."/>
            <person name="Campoy C."/>
            <person name="Segura M.T."/>
            <person name="Richter M."/>
            <person name="von Bergen M."/>
            <person name="Seifert J."/>
            <person name="Suarez A."/>
        </authorList>
    </citation>
    <scope>NUCLEOTIDE SEQUENCE</scope>
</reference>
<dbReference type="AlphaFoldDB" id="K1S1Y1"/>
<comment type="catalytic activity">
    <reaction evidence="8">
        <text>tRNA(Leu) + L-leucine + ATP = L-leucyl-tRNA(Leu) + AMP + diphosphate</text>
        <dbReference type="Rhea" id="RHEA:11688"/>
        <dbReference type="Rhea" id="RHEA-COMP:9613"/>
        <dbReference type="Rhea" id="RHEA-COMP:9622"/>
        <dbReference type="ChEBI" id="CHEBI:30616"/>
        <dbReference type="ChEBI" id="CHEBI:33019"/>
        <dbReference type="ChEBI" id="CHEBI:57427"/>
        <dbReference type="ChEBI" id="CHEBI:78442"/>
        <dbReference type="ChEBI" id="CHEBI:78494"/>
        <dbReference type="ChEBI" id="CHEBI:456215"/>
        <dbReference type="EC" id="6.1.1.4"/>
    </reaction>
</comment>
<dbReference type="Pfam" id="PF00133">
    <property type="entry name" value="tRNA-synt_1"/>
    <property type="match status" value="1"/>
</dbReference>
<evidence type="ECO:0000256" key="7">
    <source>
        <dbReference type="ARBA" id="ARBA00023146"/>
    </source>
</evidence>
<dbReference type="EC" id="6.1.1.4" evidence="2"/>
<keyword evidence="4" id="KW-0547">Nucleotide-binding</keyword>
<keyword evidence="5" id="KW-0067">ATP-binding</keyword>
<dbReference type="InterPro" id="IPR009080">
    <property type="entry name" value="tRNAsynth_Ia_anticodon-bd"/>
</dbReference>
<gene>
    <name evidence="11" type="ORF">LEA_19235</name>
</gene>
<dbReference type="InterPro" id="IPR002302">
    <property type="entry name" value="Leu-tRNA-ligase"/>
</dbReference>
<accession>K1S1Y1</accession>
<keyword evidence="7 11" id="KW-0030">Aminoacyl-tRNA synthetase</keyword>
<dbReference type="SUPFAM" id="SSF47323">
    <property type="entry name" value="Anticodon-binding domain of a subclass of class I aminoacyl-tRNA synthetases"/>
    <property type="match status" value="1"/>
</dbReference>
<organism evidence="11">
    <name type="scientific">human gut metagenome</name>
    <dbReference type="NCBI Taxonomy" id="408170"/>
    <lineage>
        <taxon>unclassified sequences</taxon>
        <taxon>metagenomes</taxon>
        <taxon>organismal metagenomes</taxon>
    </lineage>
</organism>
<sequence length="216" mass="24672">YNGGMEHVTRHMIYSRFWHKFLYDIGEVPTPEPYAKRTAQGLILGPDGEKMSKSRGNVIDPNDVVDVYGADVLRVYVLFMGDYEQAAPWNDSSMKGCKRFLDRVWNLQNMLVRGDEYSDELRTSMHKTIKKVSEDIEKMRFNTAIAAMMSLINEITANGKINDAEMKSLLILLNPFAPHITEEMYNSLGYGILNEAQWVTYDEALCVDSTVEIVVQ</sequence>
<dbReference type="GO" id="GO:0006429">
    <property type="term" value="P:leucyl-tRNA aminoacylation"/>
    <property type="evidence" value="ECO:0007669"/>
    <property type="project" value="InterPro"/>
</dbReference>
<dbReference type="InterPro" id="IPR002300">
    <property type="entry name" value="aa-tRNA-synth_Ia"/>
</dbReference>
<evidence type="ECO:0000256" key="3">
    <source>
        <dbReference type="ARBA" id="ARBA00022598"/>
    </source>
</evidence>
<evidence type="ECO:0000256" key="2">
    <source>
        <dbReference type="ARBA" id="ARBA00013164"/>
    </source>
</evidence>
<evidence type="ECO:0000256" key="4">
    <source>
        <dbReference type="ARBA" id="ARBA00022741"/>
    </source>
</evidence>
<evidence type="ECO:0000259" key="10">
    <source>
        <dbReference type="Pfam" id="PF08264"/>
    </source>
</evidence>
<evidence type="ECO:0000256" key="8">
    <source>
        <dbReference type="ARBA" id="ARBA00047469"/>
    </source>
</evidence>
<dbReference type="CDD" id="cd07958">
    <property type="entry name" value="Anticodon_Ia_Leu_BEm"/>
    <property type="match status" value="1"/>
</dbReference>
<evidence type="ECO:0000256" key="6">
    <source>
        <dbReference type="ARBA" id="ARBA00022917"/>
    </source>
</evidence>
<comment type="caution">
    <text evidence="11">The sequence shown here is derived from an EMBL/GenBank/DDBJ whole genome shotgun (WGS) entry which is preliminary data.</text>
</comment>
<dbReference type="Gene3D" id="3.40.50.620">
    <property type="entry name" value="HUPs"/>
    <property type="match status" value="1"/>
</dbReference>
<dbReference type="InterPro" id="IPR014729">
    <property type="entry name" value="Rossmann-like_a/b/a_fold"/>
</dbReference>
<feature type="domain" description="Aminoacyl-tRNA synthetase class Ia" evidence="9">
    <location>
        <begin position="29"/>
        <end position="86"/>
    </location>
</feature>